<evidence type="ECO:0000256" key="1">
    <source>
        <dbReference type="SAM" id="SignalP"/>
    </source>
</evidence>
<proteinExistence type="predicted"/>
<dbReference type="Proteomes" id="UP001159641">
    <property type="component" value="Unassembled WGS sequence"/>
</dbReference>
<organism evidence="2 3">
    <name type="scientific">Eschrichtius robustus</name>
    <name type="common">California gray whale</name>
    <name type="synonym">Eschrichtius gibbosus</name>
    <dbReference type="NCBI Taxonomy" id="9764"/>
    <lineage>
        <taxon>Eukaryota</taxon>
        <taxon>Metazoa</taxon>
        <taxon>Chordata</taxon>
        <taxon>Craniata</taxon>
        <taxon>Vertebrata</taxon>
        <taxon>Euteleostomi</taxon>
        <taxon>Mammalia</taxon>
        <taxon>Eutheria</taxon>
        <taxon>Laurasiatheria</taxon>
        <taxon>Artiodactyla</taxon>
        <taxon>Whippomorpha</taxon>
        <taxon>Cetacea</taxon>
        <taxon>Mysticeti</taxon>
        <taxon>Eschrichtiidae</taxon>
        <taxon>Eschrichtius</taxon>
    </lineage>
</organism>
<dbReference type="EMBL" id="JAIQCJ010002228">
    <property type="protein sequence ID" value="KAJ8779346.1"/>
    <property type="molecule type" value="Genomic_DNA"/>
</dbReference>
<evidence type="ECO:0000313" key="3">
    <source>
        <dbReference type="Proteomes" id="UP001159641"/>
    </source>
</evidence>
<feature type="chain" id="PRO_5044263613" description="Secreted protein" evidence="1">
    <location>
        <begin position="18"/>
        <end position="95"/>
    </location>
</feature>
<keyword evidence="3" id="KW-1185">Reference proteome</keyword>
<keyword evidence="1" id="KW-0732">Signal</keyword>
<sequence>MLLGLLMPLETVGFYCCTWISQVCDAPFGQQAALSEATVFGVSTTPQELRVQHVCASSHATQKGCISRKIPEPLSSDVIYSPGHPCDPIEELLEH</sequence>
<comment type="caution">
    <text evidence="2">The sequence shown here is derived from an EMBL/GenBank/DDBJ whole genome shotgun (WGS) entry which is preliminary data.</text>
</comment>
<gene>
    <name evidence="2" type="ORF">J1605_012808</name>
</gene>
<feature type="signal peptide" evidence="1">
    <location>
        <begin position="1"/>
        <end position="17"/>
    </location>
</feature>
<evidence type="ECO:0008006" key="4">
    <source>
        <dbReference type="Google" id="ProtNLM"/>
    </source>
</evidence>
<name>A0AB34GKM0_ESCRO</name>
<accession>A0AB34GKM0</accession>
<reference evidence="2 3" key="1">
    <citation type="submission" date="2022-11" db="EMBL/GenBank/DDBJ databases">
        <title>Whole genome sequence of Eschrichtius robustus ER-17-0199.</title>
        <authorList>
            <person name="Bruniche-Olsen A."/>
            <person name="Black A.N."/>
            <person name="Fields C.J."/>
            <person name="Walden K."/>
            <person name="Dewoody J.A."/>
        </authorList>
    </citation>
    <scope>NUCLEOTIDE SEQUENCE [LARGE SCALE GENOMIC DNA]</scope>
    <source>
        <strain evidence="2">ER-17-0199</strain>
        <tissue evidence="2">Blubber</tissue>
    </source>
</reference>
<protein>
    <recommendedName>
        <fullName evidence="4">Secreted protein</fullName>
    </recommendedName>
</protein>
<dbReference type="AlphaFoldDB" id="A0AB34GKM0"/>
<evidence type="ECO:0000313" key="2">
    <source>
        <dbReference type="EMBL" id="KAJ8779346.1"/>
    </source>
</evidence>